<sequence>MKAKDISRIISDHRNVLEHQVSQLNDRIMDNRQQILLLKREQAEIYQQMAKVLLLESPDVGELSEINQLLLRLKSELGDLNSRLQQLKNKLEQDQLIYDELTAQTVILEDKKVELLLKDKSFSELADKFTQAETMLSDAEILNSDIQAEVSTKLAEFDTHPIYHYLTKRHFEQPEYKGKWIFRHLDSWLARQVDYPRNRRNYLMLQSMSAEAERRKDDASQRYHGLFEKRQVMIDKAATQVGFTAVNDRLERIQSGIDSGSDDIKRLHETLRDNINGHGELFASISEKIASIMAQLPLSKLNDLVLKTESPQDDLLFKNLLMNKNKIAALENTITEIHPQWLNVSAQYDRIHKLNQEFIDSNLSASKYAYDIGVRQIESMLETLVIGDIYSQHFSEILRGVRYIPVSNSSSGSSSSGGGFFSSSSGGGHGSSTLSSSGGGSHRSSSSSGGGKFTTTDSF</sequence>
<evidence type="ECO:0000313" key="6">
    <source>
        <dbReference type="Proteomes" id="UP000224974"/>
    </source>
</evidence>
<dbReference type="EMBL" id="PDDX01000001">
    <property type="protein sequence ID" value="PHI28911.1"/>
    <property type="molecule type" value="Genomic_DNA"/>
</dbReference>
<keyword evidence="1" id="KW-0175">Coiled coil</keyword>
<accession>A0A2C6DJB7</accession>
<gene>
    <name evidence="4" type="ORF">CRN84_06090</name>
    <name evidence="5" type="ORF">NCTC12282_01965</name>
</gene>
<dbReference type="Pfam" id="PF18394">
    <property type="entry name" value="TBK1_CCD1"/>
    <property type="match status" value="1"/>
</dbReference>
<evidence type="ECO:0000313" key="4">
    <source>
        <dbReference type="EMBL" id="PHI28911.1"/>
    </source>
</evidence>
<evidence type="ECO:0000313" key="7">
    <source>
        <dbReference type="Proteomes" id="UP000373449"/>
    </source>
</evidence>
<evidence type="ECO:0000256" key="2">
    <source>
        <dbReference type="SAM" id="MobiDB-lite"/>
    </source>
</evidence>
<dbReference type="Proteomes" id="UP000224974">
    <property type="component" value="Unassembled WGS sequence"/>
</dbReference>
<dbReference type="RefSeq" id="WP_029094311.1">
    <property type="nucleotide sequence ID" value="NZ_CAADJA010000002.1"/>
</dbReference>
<dbReference type="EMBL" id="CAADJA010000002">
    <property type="protein sequence ID" value="VFS47031.1"/>
    <property type="molecule type" value="Genomic_DNA"/>
</dbReference>
<evidence type="ECO:0000259" key="3">
    <source>
        <dbReference type="Pfam" id="PF18394"/>
    </source>
</evidence>
<dbReference type="InterPro" id="IPR041309">
    <property type="entry name" value="TBK1_CC1"/>
</dbReference>
<reference evidence="5 7" key="3">
    <citation type="submission" date="2019-03" db="EMBL/GenBank/DDBJ databases">
        <authorList>
            <consortium name="Pathogen Informatics"/>
        </authorList>
    </citation>
    <scope>NUCLEOTIDE SEQUENCE [LARGE SCALE GENOMIC DNA]</scope>
    <source>
        <strain evidence="5 7">NCTC12282</strain>
    </source>
</reference>
<feature type="compositionally biased region" description="Gly residues" evidence="2">
    <location>
        <begin position="415"/>
        <end position="430"/>
    </location>
</feature>
<feature type="region of interest" description="Disordered" evidence="2">
    <location>
        <begin position="409"/>
        <end position="459"/>
    </location>
</feature>
<reference evidence="6" key="1">
    <citation type="submission" date="2017-09" db="EMBL/GenBank/DDBJ databases">
        <title>FDA dAtabase for Regulatory Grade micrObial Sequences (FDA-ARGOS): Supporting development and validation of Infectious Disease Dx tests.</title>
        <authorList>
            <person name="Minogue T."/>
            <person name="Wolcott M."/>
            <person name="Wasieloski L."/>
            <person name="Aguilar W."/>
            <person name="Moore D."/>
            <person name="Tallon L."/>
            <person name="Sadzewicz L."/>
            <person name="Ott S."/>
            <person name="Zhao X."/>
            <person name="Nagaraj S."/>
            <person name="Vavikolanu K."/>
            <person name="Aluvathingal J."/>
            <person name="Nadendla S."/>
            <person name="Sichtig H."/>
        </authorList>
    </citation>
    <scope>NUCLEOTIDE SEQUENCE [LARGE SCALE GENOMIC DNA]</scope>
    <source>
        <strain evidence="6">FDAARGOS_387</strain>
    </source>
</reference>
<feature type="coiled-coil region" evidence="1">
    <location>
        <begin position="14"/>
        <end position="104"/>
    </location>
</feature>
<dbReference type="AlphaFoldDB" id="A0A2C6DJB7"/>
<dbReference type="OrthoDB" id="6636686at2"/>
<evidence type="ECO:0000313" key="5">
    <source>
        <dbReference type="EMBL" id="VFS47031.1"/>
    </source>
</evidence>
<dbReference type="STRING" id="1111728.GCA_000427805_01205"/>
<organism evidence="4 6">
    <name type="scientific">Budvicia aquatica</name>
    <dbReference type="NCBI Taxonomy" id="82979"/>
    <lineage>
        <taxon>Bacteria</taxon>
        <taxon>Pseudomonadati</taxon>
        <taxon>Pseudomonadota</taxon>
        <taxon>Gammaproteobacteria</taxon>
        <taxon>Enterobacterales</taxon>
        <taxon>Budviciaceae</taxon>
        <taxon>Budvicia</taxon>
    </lineage>
</organism>
<feature type="compositionally biased region" description="Low complexity" evidence="2">
    <location>
        <begin position="431"/>
        <end position="447"/>
    </location>
</feature>
<keyword evidence="6" id="KW-1185">Reference proteome</keyword>
<reference evidence="4" key="2">
    <citation type="submission" date="2017-09" db="EMBL/GenBank/DDBJ databases">
        <title>FDA dAtabase for Regulatory Grade micrObial Sequences (FDA-ARGOS): Supporting development and validation of Infectious Disease Dx tests.</title>
        <authorList>
            <person name="Minogue T."/>
            <person name="Wolcott M."/>
            <person name="Wasieloski L."/>
            <person name="Aguilar W."/>
            <person name="Moore D."/>
            <person name="Tallon L.J."/>
            <person name="Sadzewicz L."/>
            <person name="Ott S."/>
            <person name="Zhao X."/>
            <person name="Nagaraj S."/>
            <person name="Vavikolanu K."/>
            <person name="Aluvathingal J."/>
            <person name="Nadendla S."/>
            <person name="Sichtig H."/>
        </authorList>
    </citation>
    <scope>NUCLEOTIDE SEQUENCE</scope>
    <source>
        <strain evidence="4">FDAARGOS_387</strain>
    </source>
</reference>
<feature type="domain" description="TANK-binding kinase 1 coiled-coil" evidence="3">
    <location>
        <begin position="42"/>
        <end position="114"/>
    </location>
</feature>
<evidence type="ECO:0000256" key="1">
    <source>
        <dbReference type="SAM" id="Coils"/>
    </source>
</evidence>
<name>A0A2C6DJB7_9GAMM</name>
<protein>
    <recommendedName>
        <fullName evidence="3">TANK-binding kinase 1 coiled-coil domain-containing protein</fullName>
    </recommendedName>
</protein>
<dbReference type="Proteomes" id="UP000373449">
    <property type="component" value="Unassembled WGS sequence"/>
</dbReference>
<proteinExistence type="predicted"/>